<dbReference type="PANTHER" id="PTHR40758:SF1">
    <property type="entry name" value="CONSERVED PROTEIN"/>
    <property type="match status" value="1"/>
</dbReference>
<dbReference type="EMBL" id="JAJAGO010000010">
    <property type="protein sequence ID" value="MCT2592541.1"/>
    <property type="molecule type" value="Genomic_DNA"/>
</dbReference>
<dbReference type="InterPro" id="IPR010872">
    <property type="entry name" value="MDMPI_C-term_domain"/>
</dbReference>
<dbReference type="NCBIfam" id="TIGR03083">
    <property type="entry name" value="maleylpyruvate isomerase family mycothiol-dependent enzyme"/>
    <property type="match status" value="1"/>
</dbReference>
<evidence type="ECO:0000259" key="1">
    <source>
        <dbReference type="Pfam" id="PF07398"/>
    </source>
</evidence>
<organism evidence="3 4">
    <name type="scientific">Streptomyces gossypii</name>
    <dbReference type="NCBI Taxonomy" id="2883101"/>
    <lineage>
        <taxon>Bacteria</taxon>
        <taxon>Bacillati</taxon>
        <taxon>Actinomycetota</taxon>
        <taxon>Actinomycetes</taxon>
        <taxon>Kitasatosporales</taxon>
        <taxon>Streptomycetaceae</taxon>
        <taxon>Streptomyces</taxon>
    </lineage>
</organism>
<feature type="domain" description="Mycothiol-dependent maleylpyruvate isomerase metal-binding" evidence="2">
    <location>
        <begin position="16"/>
        <end position="137"/>
    </location>
</feature>
<protein>
    <submittedName>
        <fullName evidence="3">Maleylpyruvate isomerase family mycothiol-dependent enzyme</fullName>
    </submittedName>
</protein>
<dbReference type="PANTHER" id="PTHR40758">
    <property type="entry name" value="CONSERVED PROTEIN"/>
    <property type="match status" value="1"/>
</dbReference>
<dbReference type="InterPro" id="IPR024344">
    <property type="entry name" value="MDMPI_metal-binding"/>
</dbReference>
<feature type="domain" description="MDMPI C-terminal" evidence="1">
    <location>
        <begin position="152"/>
        <end position="260"/>
    </location>
</feature>
<name>A0ABT2JXV0_9ACTN</name>
<dbReference type="GO" id="GO:0016853">
    <property type="term" value="F:isomerase activity"/>
    <property type="evidence" value="ECO:0007669"/>
    <property type="project" value="UniProtKB-KW"/>
</dbReference>
<sequence>MTPLSHDRCCDELVTQAGQLTSSVAGVDLSAPVPSCPGWDFDRLLRHVGGAYRWIETMVRTRSPRPLTEGDVDSGSEPSGGDAAVLGAWLMENAGQLADTLRSAGPDAEVWTVIPGRTAVFWARRMLHETVLHRADASLALGTGFVLSQEIAQDGFEEWLEFGSLPGLLESESVLPELLGPGRTLHFHATDAASGQAADWLVDLTGDTPGWRHAREDAAVTVRGPLSGLLLLVYGRQGAGDVGPAGADRVELSGDTKLFATWSERVGHWQRR</sequence>
<evidence type="ECO:0000259" key="2">
    <source>
        <dbReference type="Pfam" id="PF11716"/>
    </source>
</evidence>
<comment type="caution">
    <text evidence="3">The sequence shown here is derived from an EMBL/GenBank/DDBJ whole genome shotgun (WGS) entry which is preliminary data.</text>
</comment>
<dbReference type="Pfam" id="PF07398">
    <property type="entry name" value="MDMPI_C"/>
    <property type="match status" value="1"/>
</dbReference>
<evidence type="ECO:0000313" key="4">
    <source>
        <dbReference type="Proteomes" id="UP001156389"/>
    </source>
</evidence>
<dbReference type="Proteomes" id="UP001156389">
    <property type="component" value="Unassembled WGS sequence"/>
</dbReference>
<keyword evidence="4" id="KW-1185">Reference proteome</keyword>
<dbReference type="RefSeq" id="WP_260219863.1">
    <property type="nucleotide sequence ID" value="NZ_JAJAGO010000010.1"/>
</dbReference>
<dbReference type="InterPro" id="IPR034660">
    <property type="entry name" value="DinB/YfiT-like"/>
</dbReference>
<reference evidence="3 4" key="1">
    <citation type="submission" date="2021-10" db="EMBL/GenBank/DDBJ databases">
        <title>Streptomyces gossypii sp. nov., isolated from soil collected from cotton field.</title>
        <authorList>
            <person name="Ge X."/>
            <person name="Chen X."/>
            <person name="Liu W."/>
        </authorList>
    </citation>
    <scope>NUCLEOTIDE SEQUENCE [LARGE SCALE GENOMIC DNA]</scope>
    <source>
        <strain evidence="3 4">N2-109</strain>
    </source>
</reference>
<evidence type="ECO:0000313" key="3">
    <source>
        <dbReference type="EMBL" id="MCT2592541.1"/>
    </source>
</evidence>
<accession>A0ABT2JXV0</accession>
<dbReference type="Pfam" id="PF11716">
    <property type="entry name" value="MDMPI_N"/>
    <property type="match status" value="1"/>
</dbReference>
<dbReference type="SUPFAM" id="SSF109854">
    <property type="entry name" value="DinB/YfiT-like putative metalloenzymes"/>
    <property type="match status" value="1"/>
</dbReference>
<gene>
    <name evidence="3" type="ORF">LHJ74_21970</name>
</gene>
<keyword evidence="3" id="KW-0413">Isomerase</keyword>
<proteinExistence type="predicted"/>
<dbReference type="InterPro" id="IPR017517">
    <property type="entry name" value="Maleyloyr_isom"/>
</dbReference>